<dbReference type="EMBL" id="DXCQ01000012">
    <property type="protein sequence ID" value="HIY96260.1"/>
    <property type="molecule type" value="Genomic_DNA"/>
</dbReference>
<feature type="region of interest" description="Disordered" evidence="5">
    <location>
        <begin position="1"/>
        <end position="40"/>
    </location>
</feature>
<proteinExistence type="predicted"/>
<organism evidence="6 7">
    <name type="scientific">Candidatus Borkfalkia excrementigallinarum</name>
    <dbReference type="NCBI Taxonomy" id="2838506"/>
    <lineage>
        <taxon>Bacteria</taxon>
        <taxon>Bacillati</taxon>
        <taxon>Bacillota</taxon>
        <taxon>Clostridia</taxon>
        <taxon>Christensenellales</taxon>
        <taxon>Christensenellaceae</taxon>
        <taxon>Candidatus Borkfalkia</taxon>
    </lineage>
</organism>
<dbReference type="PANTHER" id="PTHR35798:SF1">
    <property type="entry name" value="CELL DIVISION PROTEIN SEPF"/>
    <property type="match status" value="1"/>
</dbReference>
<name>A0A9D1ZUR5_9FIRM</name>
<keyword evidence="1 6" id="KW-0132">Cell division</keyword>
<evidence type="ECO:0000313" key="6">
    <source>
        <dbReference type="EMBL" id="HIY96260.1"/>
    </source>
</evidence>
<dbReference type="GO" id="GO:0000917">
    <property type="term" value="P:division septum assembly"/>
    <property type="evidence" value="ECO:0007669"/>
    <property type="project" value="UniProtKB-KW"/>
</dbReference>
<dbReference type="InterPro" id="IPR038594">
    <property type="entry name" value="SepF-like_sf"/>
</dbReference>
<reference evidence="6" key="1">
    <citation type="journal article" date="2021" name="PeerJ">
        <title>Extensive microbial diversity within the chicken gut microbiome revealed by metagenomics and culture.</title>
        <authorList>
            <person name="Gilroy R."/>
            <person name="Ravi A."/>
            <person name="Getino M."/>
            <person name="Pursley I."/>
            <person name="Horton D.L."/>
            <person name="Alikhan N.F."/>
            <person name="Baker D."/>
            <person name="Gharbi K."/>
            <person name="Hall N."/>
            <person name="Watson M."/>
            <person name="Adriaenssens E.M."/>
            <person name="Foster-Nyarko E."/>
            <person name="Jarju S."/>
            <person name="Secka A."/>
            <person name="Antonio M."/>
            <person name="Oren A."/>
            <person name="Chaudhuri R.R."/>
            <person name="La Ragione R."/>
            <person name="Hildebrand F."/>
            <person name="Pallen M.J."/>
        </authorList>
    </citation>
    <scope>NUCLEOTIDE SEQUENCE</scope>
    <source>
        <strain evidence="6">1345</strain>
    </source>
</reference>
<gene>
    <name evidence="6" type="ORF">H9729_01075</name>
</gene>
<evidence type="ECO:0000256" key="5">
    <source>
        <dbReference type="SAM" id="MobiDB-lite"/>
    </source>
</evidence>
<evidence type="ECO:0000256" key="2">
    <source>
        <dbReference type="ARBA" id="ARBA00023210"/>
    </source>
</evidence>
<reference evidence="6" key="2">
    <citation type="submission" date="2021-04" db="EMBL/GenBank/DDBJ databases">
        <authorList>
            <person name="Gilroy R."/>
        </authorList>
    </citation>
    <scope>NUCLEOTIDE SEQUENCE</scope>
    <source>
        <strain evidence="6">1345</strain>
    </source>
</reference>
<dbReference type="InterPro" id="IPR007561">
    <property type="entry name" value="Cell_div_SepF/SepF-rel"/>
</dbReference>
<keyword evidence="2" id="KW-0717">Septation</keyword>
<dbReference type="Proteomes" id="UP000886750">
    <property type="component" value="Unassembled WGS sequence"/>
</dbReference>
<sequence>MGLFDNYREKNGAKKRPIPGEIPEKKAYTRSADGQPMQIRHPRSFADVEEIIDRLKDSLTVIVYLNELSSATAERVTDILSGAIYALGGGMAQLQKDMFIFTPDGVDTK</sequence>
<evidence type="ECO:0000313" key="7">
    <source>
        <dbReference type="Proteomes" id="UP000886750"/>
    </source>
</evidence>
<dbReference type="Pfam" id="PF04472">
    <property type="entry name" value="SepF"/>
    <property type="match status" value="1"/>
</dbReference>
<dbReference type="InterPro" id="IPR023052">
    <property type="entry name" value="Cell_div_SepF"/>
</dbReference>
<dbReference type="PANTHER" id="PTHR35798">
    <property type="entry name" value="CELL DIVISION PROTEIN SEPF"/>
    <property type="match status" value="1"/>
</dbReference>
<comment type="function">
    <text evidence="4">Cell division protein that is part of the divisome complex and is recruited early to the Z-ring. Probably stimulates Z-ring formation, perhaps through the cross-linking of FtsZ protofilaments. Its function overlaps with FtsA.</text>
</comment>
<protein>
    <submittedName>
        <fullName evidence="6">Cell division protein SepF</fullName>
    </submittedName>
</protein>
<comment type="caution">
    <text evidence="6">The sequence shown here is derived from an EMBL/GenBank/DDBJ whole genome shotgun (WGS) entry which is preliminary data.</text>
</comment>
<dbReference type="Gene3D" id="3.30.110.150">
    <property type="entry name" value="SepF-like protein"/>
    <property type="match status" value="1"/>
</dbReference>
<evidence type="ECO:0000256" key="4">
    <source>
        <dbReference type="ARBA" id="ARBA00044936"/>
    </source>
</evidence>
<accession>A0A9D1ZUR5</accession>
<evidence type="ECO:0000256" key="3">
    <source>
        <dbReference type="ARBA" id="ARBA00023306"/>
    </source>
</evidence>
<keyword evidence="3" id="KW-0131">Cell cycle</keyword>
<evidence type="ECO:0000256" key="1">
    <source>
        <dbReference type="ARBA" id="ARBA00022618"/>
    </source>
</evidence>
<feature type="compositionally biased region" description="Basic and acidic residues" evidence="5">
    <location>
        <begin position="1"/>
        <end position="12"/>
    </location>
</feature>
<dbReference type="AlphaFoldDB" id="A0A9D1ZUR5"/>